<dbReference type="GO" id="GO:0005886">
    <property type="term" value="C:plasma membrane"/>
    <property type="evidence" value="ECO:0007669"/>
    <property type="project" value="UniProtKB-SubCell"/>
</dbReference>
<evidence type="ECO:0000256" key="9">
    <source>
        <dbReference type="SAM" id="SignalP"/>
    </source>
</evidence>
<keyword evidence="7" id="KW-1015">Disulfide bond</keyword>
<feature type="domain" description="LysM" evidence="10">
    <location>
        <begin position="33"/>
        <end position="78"/>
    </location>
</feature>
<dbReference type="EMBL" id="WJXA01000005">
    <property type="protein sequence ID" value="KAF7143839.1"/>
    <property type="molecule type" value="Genomic_DNA"/>
</dbReference>
<feature type="region of interest" description="Disordered" evidence="8">
    <location>
        <begin position="243"/>
        <end position="266"/>
    </location>
</feature>
<evidence type="ECO:0000256" key="2">
    <source>
        <dbReference type="ARBA" id="ARBA00022475"/>
    </source>
</evidence>
<dbReference type="Pfam" id="PF23577">
    <property type="entry name" value="LysM_RLK"/>
    <property type="match status" value="1"/>
</dbReference>
<dbReference type="InterPro" id="IPR036779">
    <property type="entry name" value="LysM_dom_sf"/>
</dbReference>
<dbReference type="GO" id="GO:0019199">
    <property type="term" value="F:transmembrane receptor protein kinase activity"/>
    <property type="evidence" value="ECO:0007669"/>
    <property type="project" value="InterPro"/>
</dbReference>
<evidence type="ECO:0000256" key="7">
    <source>
        <dbReference type="ARBA" id="ARBA00023157"/>
    </source>
</evidence>
<evidence type="ECO:0000256" key="8">
    <source>
        <dbReference type="SAM" id="MobiDB-lite"/>
    </source>
</evidence>
<feature type="signal peptide" evidence="9">
    <location>
        <begin position="1"/>
        <end position="22"/>
    </location>
</feature>
<keyword evidence="5" id="KW-1133">Transmembrane helix</keyword>
<reference evidence="11" key="1">
    <citation type="submission" date="2019-11" db="EMBL/GenBank/DDBJ databases">
        <authorList>
            <person name="Liu Y."/>
            <person name="Hou J."/>
            <person name="Li T.-Q."/>
            <person name="Guan C.-H."/>
            <person name="Wu X."/>
            <person name="Wu H.-Z."/>
            <person name="Ling F."/>
            <person name="Zhang R."/>
            <person name="Shi X.-G."/>
            <person name="Ren J.-P."/>
            <person name="Chen E.-F."/>
            <person name="Sun J.-M."/>
        </authorList>
    </citation>
    <scope>NUCLEOTIDE SEQUENCE</scope>
    <source>
        <strain evidence="11">Adult_tree_wgs_1</strain>
        <tissue evidence="11">Leaves</tissue>
    </source>
</reference>
<dbReference type="InterPro" id="IPR044812">
    <property type="entry name" value="CERK1/LYK3-like"/>
</dbReference>
<organism evidence="11 12">
    <name type="scientific">Rhododendron simsii</name>
    <name type="common">Sims's rhododendron</name>
    <dbReference type="NCBI Taxonomy" id="118357"/>
    <lineage>
        <taxon>Eukaryota</taxon>
        <taxon>Viridiplantae</taxon>
        <taxon>Streptophyta</taxon>
        <taxon>Embryophyta</taxon>
        <taxon>Tracheophyta</taxon>
        <taxon>Spermatophyta</taxon>
        <taxon>Magnoliopsida</taxon>
        <taxon>eudicotyledons</taxon>
        <taxon>Gunneridae</taxon>
        <taxon>Pentapetalae</taxon>
        <taxon>asterids</taxon>
        <taxon>Ericales</taxon>
        <taxon>Ericaceae</taxon>
        <taxon>Ericoideae</taxon>
        <taxon>Rhodoreae</taxon>
        <taxon>Rhododendron</taxon>
    </lineage>
</organism>
<feature type="chain" id="PRO_5032569116" description="LysM domain-containing protein" evidence="9">
    <location>
        <begin position="23"/>
        <end position="349"/>
    </location>
</feature>
<evidence type="ECO:0000313" key="12">
    <source>
        <dbReference type="Proteomes" id="UP000626092"/>
    </source>
</evidence>
<keyword evidence="6" id="KW-0472">Membrane</keyword>
<evidence type="ECO:0000256" key="4">
    <source>
        <dbReference type="ARBA" id="ARBA00022729"/>
    </source>
</evidence>
<evidence type="ECO:0000256" key="5">
    <source>
        <dbReference type="ARBA" id="ARBA00022989"/>
    </source>
</evidence>
<dbReference type="OrthoDB" id="1843677at2759"/>
<dbReference type="InterPro" id="IPR057097">
    <property type="entry name" value="LysM_RLK3/10"/>
</dbReference>
<dbReference type="Gene3D" id="3.10.350.10">
    <property type="entry name" value="LysM domain"/>
    <property type="match status" value="1"/>
</dbReference>
<sequence length="349" mass="37163">MFRSKPVLPFSLLIIFLTTVEPKCPETCDLALASYNVWYGATLTFISEVFDETINEILRYNPKITNQNQILAGSRIKVPFTCDCIDGEFLGHVFLYAVQSGNHTYDVIAEKDYANLTTAAWLERFNVYGTGQIPANVVVNVTVNCSCGDAAVSTVYGLFVTYPLGVGDSLESIAAAENISEAILQMYNPGVDFSAGSGLVYFPGRDESGNYPPLKSGTGRIGVFHDFNGGGCTIPEVVHPDVESQLPNQSQGGSDDDDKDANTGGCVSTGNVTIDGGIHIRSSNIDAPVSIGNDTINIFIMAINFVYHMLAKTRGGASIWNTAVGRGGPIVNMNTRGGGSIGNTNIEGG</sequence>
<evidence type="ECO:0000256" key="1">
    <source>
        <dbReference type="ARBA" id="ARBA00004162"/>
    </source>
</evidence>
<dbReference type="GO" id="GO:0045087">
    <property type="term" value="P:innate immune response"/>
    <property type="evidence" value="ECO:0007669"/>
    <property type="project" value="InterPro"/>
</dbReference>
<dbReference type="Proteomes" id="UP000626092">
    <property type="component" value="Unassembled WGS sequence"/>
</dbReference>
<keyword evidence="2" id="KW-1003">Cell membrane</keyword>
<dbReference type="SUPFAM" id="SSF54106">
    <property type="entry name" value="LysM domain"/>
    <property type="match status" value="1"/>
</dbReference>
<keyword evidence="12" id="KW-1185">Reference proteome</keyword>
<dbReference type="PANTHER" id="PTHR46204:SF2">
    <property type="entry name" value="CHITIN ELICITOR RECEPTOR KINASE 1"/>
    <property type="match status" value="1"/>
</dbReference>
<keyword evidence="3" id="KW-0812">Transmembrane</keyword>
<comment type="caution">
    <text evidence="11">The sequence shown here is derived from an EMBL/GenBank/DDBJ whole genome shotgun (WGS) entry which is preliminary data.</text>
</comment>
<dbReference type="PROSITE" id="PS51782">
    <property type="entry name" value="LYSM"/>
    <property type="match status" value="1"/>
</dbReference>
<evidence type="ECO:0000256" key="3">
    <source>
        <dbReference type="ARBA" id="ARBA00022692"/>
    </source>
</evidence>
<dbReference type="AlphaFoldDB" id="A0A834GWI0"/>
<evidence type="ECO:0000256" key="6">
    <source>
        <dbReference type="ARBA" id="ARBA00023136"/>
    </source>
</evidence>
<gene>
    <name evidence="11" type="ORF">RHSIM_Rhsim05G0058000</name>
</gene>
<dbReference type="PANTHER" id="PTHR46204">
    <property type="entry name" value="CHITIN ELICITOR RECEPTOR KINASE 1-RELATED"/>
    <property type="match status" value="1"/>
</dbReference>
<evidence type="ECO:0000259" key="10">
    <source>
        <dbReference type="PROSITE" id="PS51782"/>
    </source>
</evidence>
<accession>A0A834GWI0</accession>
<proteinExistence type="predicted"/>
<evidence type="ECO:0000313" key="11">
    <source>
        <dbReference type="EMBL" id="KAF7143839.1"/>
    </source>
</evidence>
<comment type="subcellular location">
    <subcellularLocation>
        <location evidence="1">Cell membrane</location>
        <topology evidence="1">Single-pass membrane protein</topology>
    </subcellularLocation>
</comment>
<name>A0A834GWI0_RHOSS</name>
<dbReference type="InterPro" id="IPR018392">
    <property type="entry name" value="LysM"/>
</dbReference>
<protein>
    <recommendedName>
        <fullName evidence="10">LysM domain-containing protein</fullName>
    </recommendedName>
</protein>
<dbReference type="Pfam" id="PF01476">
    <property type="entry name" value="LysM"/>
    <property type="match status" value="1"/>
</dbReference>
<keyword evidence="4 9" id="KW-0732">Signal</keyword>